<accession>A0A2W2EC28</accession>
<gene>
    <name evidence="1" type="ORF">C1I95_28925</name>
</gene>
<dbReference type="Proteomes" id="UP000248924">
    <property type="component" value="Unassembled WGS sequence"/>
</dbReference>
<comment type="caution">
    <text evidence="1">The sequence shown here is derived from an EMBL/GenBank/DDBJ whole genome shotgun (WGS) entry which is preliminary data.</text>
</comment>
<dbReference type="AlphaFoldDB" id="A0A2W2EC28"/>
<dbReference type="OrthoDB" id="3727407at2"/>
<proteinExistence type="predicted"/>
<dbReference type="EMBL" id="POTY01000267">
    <property type="protein sequence ID" value="PZG09528.1"/>
    <property type="molecule type" value="Genomic_DNA"/>
</dbReference>
<name>A0A2W2EC28_9ACTN</name>
<organism evidence="1 2">
    <name type="scientific">Micromonospora craterilacus</name>
    <dbReference type="NCBI Taxonomy" id="1655439"/>
    <lineage>
        <taxon>Bacteria</taxon>
        <taxon>Bacillati</taxon>
        <taxon>Actinomycetota</taxon>
        <taxon>Actinomycetes</taxon>
        <taxon>Micromonosporales</taxon>
        <taxon>Micromonosporaceae</taxon>
        <taxon>Micromonospora</taxon>
    </lineage>
</organism>
<evidence type="ECO:0000313" key="1">
    <source>
        <dbReference type="EMBL" id="PZG09528.1"/>
    </source>
</evidence>
<evidence type="ECO:0000313" key="2">
    <source>
        <dbReference type="Proteomes" id="UP000248924"/>
    </source>
</evidence>
<sequence>MATWAARVEFDQVITVETAEEAVDLFGGSVSIHGDRNRTGFAFEVEGVNLFQAVDAARRRAYEVAGFTASRHGGKGRPPMLAEFHVGTYSDMAAATFGVKDLPLVGLAEILRMAGGKVSREAVRQWAQREDFPAIMGRVSGNPAYYRPEVEDFLESIGRLEAERLDVDWMFRQVAGRD</sequence>
<protein>
    <submittedName>
        <fullName evidence="1">Uncharacterized protein</fullName>
    </submittedName>
</protein>
<reference evidence="1 2" key="1">
    <citation type="submission" date="2018-01" db="EMBL/GenBank/DDBJ databases">
        <title>Draft genome sequence of Jishengella sp. NA12.</title>
        <authorList>
            <person name="Sahin N."/>
            <person name="Ay H."/>
            <person name="Saygin H."/>
        </authorList>
    </citation>
    <scope>NUCLEOTIDE SEQUENCE [LARGE SCALE GENOMIC DNA]</scope>
    <source>
        <strain evidence="1 2">NA12</strain>
    </source>
</reference>
<keyword evidence="2" id="KW-1185">Reference proteome</keyword>
<dbReference type="RefSeq" id="WP_111218571.1">
    <property type="nucleotide sequence ID" value="NZ_POTY01000267.1"/>
</dbReference>